<dbReference type="InterPro" id="IPR003593">
    <property type="entry name" value="AAA+_ATPase"/>
</dbReference>
<evidence type="ECO:0000256" key="2">
    <source>
        <dbReference type="ARBA" id="ARBA00022448"/>
    </source>
</evidence>
<organism evidence="12 13">
    <name type="scientific">Actinomadura rugatobispora</name>
    <dbReference type="NCBI Taxonomy" id="1994"/>
    <lineage>
        <taxon>Bacteria</taxon>
        <taxon>Bacillati</taxon>
        <taxon>Actinomycetota</taxon>
        <taxon>Actinomycetes</taxon>
        <taxon>Streptosporangiales</taxon>
        <taxon>Thermomonosporaceae</taxon>
        <taxon>Actinomadura</taxon>
    </lineage>
</organism>
<evidence type="ECO:0000256" key="6">
    <source>
        <dbReference type="ARBA" id="ARBA00022967"/>
    </source>
</evidence>
<evidence type="ECO:0000256" key="7">
    <source>
        <dbReference type="ARBA" id="ARBA00023136"/>
    </source>
</evidence>
<keyword evidence="8" id="KW-0046">Antibiotic resistance</keyword>
<dbReference type="NCBIfam" id="TIGR01188">
    <property type="entry name" value="drrA"/>
    <property type="match status" value="1"/>
</dbReference>
<keyword evidence="13" id="KW-1185">Reference proteome</keyword>
<dbReference type="Proteomes" id="UP001596074">
    <property type="component" value="Unassembled WGS sequence"/>
</dbReference>
<dbReference type="InterPro" id="IPR050763">
    <property type="entry name" value="ABC_transporter_ATP-binding"/>
</dbReference>
<accession>A0ABW1ACQ0</accession>
<evidence type="ECO:0000256" key="8">
    <source>
        <dbReference type="ARBA" id="ARBA00023251"/>
    </source>
</evidence>
<dbReference type="InterPro" id="IPR017871">
    <property type="entry name" value="ABC_transporter-like_CS"/>
</dbReference>
<keyword evidence="4" id="KW-0547">Nucleotide-binding</keyword>
<dbReference type="PANTHER" id="PTHR42711:SF19">
    <property type="entry name" value="DOXORUBICIN RESISTANCE ATP-BINDING PROTEIN DRRA"/>
    <property type="match status" value="1"/>
</dbReference>
<evidence type="ECO:0000256" key="3">
    <source>
        <dbReference type="ARBA" id="ARBA00022475"/>
    </source>
</evidence>
<keyword evidence="6" id="KW-1278">Translocase</keyword>
<dbReference type="RefSeq" id="WP_378287289.1">
    <property type="nucleotide sequence ID" value="NZ_JBHSON010000068.1"/>
</dbReference>
<name>A0ABW1ACQ0_9ACTN</name>
<feature type="compositionally biased region" description="Gly residues" evidence="10">
    <location>
        <begin position="327"/>
        <end position="346"/>
    </location>
</feature>
<feature type="domain" description="ABC transporter" evidence="11">
    <location>
        <begin position="8"/>
        <end position="238"/>
    </location>
</feature>
<dbReference type="PANTHER" id="PTHR42711">
    <property type="entry name" value="ABC TRANSPORTER ATP-BINDING PROTEIN"/>
    <property type="match status" value="1"/>
</dbReference>
<dbReference type="GO" id="GO:0005524">
    <property type="term" value="F:ATP binding"/>
    <property type="evidence" value="ECO:0007669"/>
    <property type="project" value="UniProtKB-KW"/>
</dbReference>
<evidence type="ECO:0000313" key="13">
    <source>
        <dbReference type="Proteomes" id="UP001596074"/>
    </source>
</evidence>
<dbReference type="InterPro" id="IPR005894">
    <property type="entry name" value="DrrA"/>
</dbReference>
<reference evidence="13" key="1">
    <citation type="journal article" date="2019" name="Int. J. Syst. Evol. Microbiol.">
        <title>The Global Catalogue of Microorganisms (GCM) 10K type strain sequencing project: providing services to taxonomists for standard genome sequencing and annotation.</title>
        <authorList>
            <consortium name="The Broad Institute Genomics Platform"/>
            <consortium name="The Broad Institute Genome Sequencing Center for Infectious Disease"/>
            <person name="Wu L."/>
            <person name="Ma J."/>
        </authorList>
    </citation>
    <scope>NUCLEOTIDE SEQUENCE [LARGE SCALE GENOMIC DNA]</scope>
    <source>
        <strain evidence="13">KCTC 42087</strain>
    </source>
</reference>
<keyword evidence="3" id="KW-1003">Cell membrane</keyword>
<comment type="caution">
    <text evidence="12">The sequence shown here is derived from an EMBL/GenBank/DDBJ whole genome shotgun (WGS) entry which is preliminary data.</text>
</comment>
<evidence type="ECO:0000256" key="5">
    <source>
        <dbReference type="ARBA" id="ARBA00022840"/>
    </source>
</evidence>
<dbReference type="SUPFAM" id="SSF52540">
    <property type="entry name" value="P-loop containing nucleoside triphosphate hydrolases"/>
    <property type="match status" value="1"/>
</dbReference>
<evidence type="ECO:0000313" key="12">
    <source>
        <dbReference type="EMBL" id="MFC5751380.1"/>
    </source>
</evidence>
<evidence type="ECO:0000256" key="9">
    <source>
        <dbReference type="ARBA" id="ARBA00049985"/>
    </source>
</evidence>
<keyword evidence="2" id="KW-0813">Transport</keyword>
<comment type="similarity">
    <text evidence="9">Belongs to the ABC transporter superfamily. Drug exporter-1 (DrugE1) (TC 3.A.1.105) family.</text>
</comment>
<dbReference type="Gene3D" id="3.40.50.300">
    <property type="entry name" value="P-loop containing nucleotide triphosphate hydrolases"/>
    <property type="match status" value="1"/>
</dbReference>
<dbReference type="SMART" id="SM00382">
    <property type="entry name" value="AAA"/>
    <property type="match status" value="1"/>
</dbReference>
<dbReference type="Pfam" id="PF00005">
    <property type="entry name" value="ABC_tran"/>
    <property type="match status" value="1"/>
</dbReference>
<keyword evidence="5 12" id="KW-0067">ATP-binding</keyword>
<sequence>MEPTASAVVAEGVRKRFGATTALDGFDLAVREGTVCGLLGPNGAGKTTAVRILSTLLRADGGRARVAGYDVARRSAEVRHRIGLAGQHPAVDEILTGRENLQMWGRLYHLDARTARRRADELLEQFGLAEAARKRVKHYSGGMRRRLDLAASFILAPRVLFLDEPTTGLDPRNRNDVWRAIRALVDGGTTVLLTTQYLEEADRLAHQIAVLDSGRVIADDTPGRLKSRIGGDRIDLVLREPEGLARTAEVVARVTGAEPRVDPDARRVDAPVRDRIGALTEIMRTLAEDGVAVEDVTLRRPTLDDVFLRLTGHGAATAPADAPPDGPDGGPAPAGGPGGTGREVAA</sequence>
<feature type="region of interest" description="Disordered" evidence="10">
    <location>
        <begin position="315"/>
        <end position="346"/>
    </location>
</feature>
<comment type="subcellular location">
    <subcellularLocation>
        <location evidence="1">Cell membrane</location>
        <topology evidence="1">Peripheral membrane protein</topology>
        <orientation evidence="1">Cytoplasmic side</orientation>
    </subcellularLocation>
</comment>
<dbReference type="PROSITE" id="PS00211">
    <property type="entry name" value="ABC_TRANSPORTER_1"/>
    <property type="match status" value="1"/>
</dbReference>
<proteinExistence type="inferred from homology"/>
<dbReference type="EMBL" id="JBHSON010000068">
    <property type="protein sequence ID" value="MFC5751380.1"/>
    <property type="molecule type" value="Genomic_DNA"/>
</dbReference>
<evidence type="ECO:0000256" key="10">
    <source>
        <dbReference type="SAM" id="MobiDB-lite"/>
    </source>
</evidence>
<gene>
    <name evidence="12" type="ORF">ACFPZN_37675</name>
</gene>
<dbReference type="InterPro" id="IPR003439">
    <property type="entry name" value="ABC_transporter-like_ATP-bd"/>
</dbReference>
<evidence type="ECO:0000256" key="1">
    <source>
        <dbReference type="ARBA" id="ARBA00004413"/>
    </source>
</evidence>
<protein>
    <submittedName>
        <fullName evidence="12">ATP-binding cassette domain-containing protein</fullName>
    </submittedName>
</protein>
<evidence type="ECO:0000259" key="11">
    <source>
        <dbReference type="PROSITE" id="PS50893"/>
    </source>
</evidence>
<evidence type="ECO:0000256" key="4">
    <source>
        <dbReference type="ARBA" id="ARBA00022741"/>
    </source>
</evidence>
<dbReference type="PROSITE" id="PS50893">
    <property type="entry name" value="ABC_TRANSPORTER_2"/>
    <property type="match status" value="1"/>
</dbReference>
<dbReference type="InterPro" id="IPR027417">
    <property type="entry name" value="P-loop_NTPase"/>
</dbReference>
<keyword evidence="7" id="KW-0472">Membrane</keyword>